<dbReference type="PROSITE" id="PS50005">
    <property type="entry name" value="TPR"/>
    <property type="match status" value="1"/>
</dbReference>
<accession>A0AAD7Y1C1</accession>
<dbReference type="Gene3D" id="1.25.40.10">
    <property type="entry name" value="Tetratricopeptide repeat domain"/>
    <property type="match status" value="1"/>
</dbReference>
<dbReference type="PANTHER" id="PTHR46512">
    <property type="entry name" value="PEPTIDYLPROLYL ISOMERASE"/>
    <property type="match status" value="1"/>
</dbReference>
<gene>
    <name evidence="3" type="ORF">O0I10_001516</name>
</gene>
<dbReference type="GeneID" id="83208934"/>
<evidence type="ECO:0008006" key="5">
    <source>
        <dbReference type="Google" id="ProtNLM"/>
    </source>
</evidence>
<dbReference type="InterPro" id="IPR050754">
    <property type="entry name" value="FKBP4/5/8-like"/>
</dbReference>
<dbReference type="Pfam" id="PF25058">
    <property type="entry name" value="ARM_TT21"/>
    <property type="match status" value="1"/>
</dbReference>
<reference evidence="3 4" key="1">
    <citation type="submission" date="2023-03" db="EMBL/GenBank/DDBJ databases">
        <title>Genome sequence of Lichtheimia ornata CBS 291.66.</title>
        <authorList>
            <person name="Mohabir J.T."/>
            <person name="Shea T.P."/>
            <person name="Kurbessoian T."/>
            <person name="Berby B."/>
            <person name="Fontaine J."/>
            <person name="Livny J."/>
            <person name="Gnirke A."/>
            <person name="Stajich J.E."/>
            <person name="Cuomo C.A."/>
        </authorList>
    </citation>
    <scope>NUCLEOTIDE SEQUENCE [LARGE SCALE GENOMIC DNA]</scope>
    <source>
        <strain evidence="3">CBS 291.66</strain>
    </source>
</reference>
<keyword evidence="4" id="KW-1185">Reference proteome</keyword>
<dbReference type="AlphaFoldDB" id="A0AAD7Y1C1"/>
<dbReference type="Proteomes" id="UP001234581">
    <property type="component" value="Unassembled WGS sequence"/>
</dbReference>
<name>A0AAD7Y1C1_9FUNG</name>
<feature type="compositionally biased region" description="Polar residues" evidence="2">
    <location>
        <begin position="164"/>
        <end position="173"/>
    </location>
</feature>
<dbReference type="InterPro" id="IPR011990">
    <property type="entry name" value="TPR-like_helical_dom_sf"/>
</dbReference>
<feature type="repeat" description="TPR" evidence="1">
    <location>
        <begin position="97"/>
        <end position="130"/>
    </location>
</feature>
<protein>
    <recommendedName>
        <fullName evidence="5">TPR-like protein</fullName>
    </recommendedName>
</protein>
<evidence type="ECO:0000256" key="2">
    <source>
        <dbReference type="SAM" id="MobiDB-lite"/>
    </source>
</evidence>
<organism evidence="3 4">
    <name type="scientific">Lichtheimia ornata</name>
    <dbReference type="NCBI Taxonomy" id="688661"/>
    <lineage>
        <taxon>Eukaryota</taxon>
        <taxon>Fungi</taxon>
        <taxon>Fungi incertae sedis</taxon>
        <taxon>Mucoromycota</taxon>
        <taxon>Mucoromycotina</taxon>
        <taxon>Mucoromycetes</taxon>
        <taxon>Mucorales</taxon>
        <taxon>Lichtheimiaceae</taxon>
        <taxon>Lichtheimia</taxon>
    </lineage>
</organism>
<dbReference type="SMART" id="SM00028">
    <property type="entry name" value="TPR"/>
    <property type="match status" value="3"/>
</dbReference>
<comment type="caution">
    <text evidence="3">The sequence shown here is derived from an EMBL/GenBank/DDBJ whole genome shotgun (WGS) entry which is preliminary data.</text>
</comment>
<feature type="region of interest" description="Disordered" evidence="2">
    <location>
        <begin position="141"/>
        <end position="173"/>
    </location>
</feature>
<evidence type="ECO:0000313" key="4">
    <source>
        <dbReference type="Proteomes" id="UP001234581"/>
    </source>
</evidence>
<keyword evidence="1" id="KW-0802">TPR repeat</keyword>
<evidence type="ECO:0000313" key="3">
    <source>
        <dbReference type="EMBL" id="KAJ8662555.1"/>
    </source>
</evidence>
<proteinExistence type="predicted"/>
<sequence>MNSNTEETFKKGVDYRLAGNEAFKKADYPEALKNYHHALLHLRTLGGTNPPAELKKNTDEELVKIYNNMTAVLAKQDKWERVLKNATEANKIDESNIKAKFRMGQAYGRLGDTEKAIELLTEVKKKNPTDELVKQELAKIKQEDKKGQDQVKSTYWGMFDRKPSGSSSKQANA</sequence>
<dbReference type="EMBL" id="JARTCD010000004">
    <property type="protein sequence ID" value="KAJ8662555.1"/>
    <property type="molecule type" value="Genomic_DNA"/>
</dbReference>
<dbReference type="InterPro" id="IPR019734">
    <property type="entry name" value="TPR_rpt"/>
</dbReference>
<dbReference type="SUPFAM" id="SSF48452">
    <property type="entry name" value="TPR-like"/>
    <property type="match status" value="1"/>
</dbReference>
<dbReference type="RefSeq" id="XP_058347468.1">
    <property type="nucleotide sequence ID" value="XM_058481611.1"/>
</dbReference>
<evidence type="ECO:0000256" key="1">
    <source>
        <dbReference type="PROSITE-ProRule" id="PRU00339"/>
    </source>
</evidence>